<gene>
    <name evidence="1" type="ORF">AOA14_12790</name>
</gene>
<dbReference type="Proteomes" id="UP000076234">
    <property type="component" value="Chromosome"/>
</dbReference>
<accession>A0A142W0C5</accession>
<dbReference type="STRING" id="1219058.AOA14_12790"/>
<dbReference type="EMBL" id="CP013342">
    <property type="protein sequence ID" value="AMU95486.1"/>
    <property type="molecule type" value="Genomic_DNA"/>
</dbReference>
<dbReference type="KEGG" id="ster:AOA14_12790"/>
<evidence type="ECO:0000313" key="1">
    <source>
        <dbReference type="EMBL" id="AMU95486.1"/>
    </source>
</evidence>
<reference evidence="2" key="1">
    <citation type="submission" date="2015-11" db="EMBL/GenBank/DDBJ databases">
        <title>Complete genome sequence of a polyethylene glycol-degrading strain Sphingopyxis terrae strain 203-1 (NBRC 15098).</title>
        <authorList>
            <person name="Yoshiyuki O."/>
            <person name="Shouta N."/>
            <person name="Nagata Y."/>
            <person name="Numata M."/>
            <person name="Tsuchikane K."/>
            <person name="Hosoyama A."/>
            <person name="Yamazoe A."/>
            <person name="Tsuda M."/>
            <person name="Fujita N."/>
            <person name="Kawai F."/>
        </authorList>
    </citation>
    <scope>NUCLEOTIDE SEQUENCE [LARGE SCALE GENOMIC DNA]</scope>
    <source>
        <strain evidence="2">203-1</strain>
    </source>
</reference>
<organism evidence="1 2">
    <name type="scientific">Sphingopyxis terrae subsp. terrae NBRC 15098</name>
    <dbReference type="NCBI Taxonomy" id="1219058"/>
    <lineage>
        <taxon>Bacteria</taxon>
        <taxon>Pseudomonadati</taxon>
        <taxon>Pseudomonadota</taxon>
        <taxon>Alphaproteobacteria</taxon>
        <taxon>Sphingomonadales</taxon>
        <taxon>Sphingomonadaceae</taxon>
        <taxon>Sphingopyxis</taxon>
    </lineage>
</organism>
<proteinExistence type="predicted"/>
<protein>
    <submittedName>
        <fullName evidence="1">Uncharacterized protein</fullName>
    </submittedName>
</protein>
<evidence type="ECO:0000313" key="2">
    <source>
        <dbReference type="Proteomes" id="UP000076234"/>
    </source>
</evidence>
<reference evidence="1 2" key="2">
    <citation type="journal article" date="2016" name="Genome Announc.">
        <title>Complete Genome Sequence of Sphingopyxis terrae Strain 203-1 (NBRC 111660), a Polyethylene Glycol Degrader.</title>
        <authorList>
            <person name="Ohtsubo Y."/>
            <person name="Nonoyama S."/>
            <person name="Nagata Y."/>
            <person name="Numata M."/>
            <person name="Tsuchikane K."/>
            <person name="Hosoyama A."/>
            <person name="Yamazoe A."/>
            <person name="Tsuda M."/>
            <person name="Fujita N."/>
            <person name="Kawai F."/>
        </authorList>
    </citation>
    <scope>NUCLEOTIDE SEQUENCE [LARGE SCALE GENOMIC DNA]</scope>
    <source>
        <strain evidence="1 2">203-1</strain>
    </source>
</reference>
<dbReference type="RefSeq" id="WP_062902092.1">
    <property type="nucleotide sequence ID" value="NZ_CP013342.1"/>
</dbReference>
<name>A0A142W0C5_9SPHN</name>
<sequence>MKDAALELAAFSINSGGLQDAFSPATMGSAALERFDLLSMRWRTGQDVVGHGAFKASYAGTTYFYRAPSGATYSASYELVKLAAARAAGVRLHAYDEASREFSSVLGCEPQGLPGRALVACSGSLPRIEPGLSIYRDVGPDVASRVLEFLYNGELPS</sequence>
<dbReference type="AlphaFoldDB" id="A0A142W0C5"/>